<dbReference type="HOGENOM" id="CLU_089574_6_1_5"/>
<evidence type="ECO:0000259" key="1">
    <source>
        <dbReference type="PROSITE" id="PS50206"/>
    </source>
</evidence>
<evidence type="ECO:0000313" key="3">
    <source>
        <dbReference type="Proteomes" id="UP000009081"/>
    </source>
</evidence>
<dbReference type="Proteomes" id="UP000009081">
    <property type="component" value="Plasmid megaplasmid"/>
</dbReference>
<sequence>MTEMTMTKTVKDLVAQANREVVTISAEEALERLSHPDTTFVDVREGEEVAKTGRIAGALHVPRGVLEFQADPASPTHRDELGPGRRLVLYCASGNRSALAAKALVDMGMETVVHVGGGFPALKEAGGSVTA</sequence>
<dbReference type="PROSITE" id="PS50206">
    <property type="entry name" value="RHODANESE_3"/>
    <property type="match status" value="1"/>
</dbReference>
<organism evidence="2 3">
    <name type="scientific">Methylorubrum extorquens (strain ATCC 14718 / DSM 1338 / JCM 2805 / NCIMB 9133 / AM1)</name>
    <name type="common">Methylobacterium extorquens</name>
    <dbReference type="NCBI Taxonomy" id="272630"/>
    <lineage>
        <taxon>Bacteria</taxon>
        <taxon>Pseudomonadati</taxon>
        <taxon>Pseudomonadota</taxon>
        <taxon>Alphaproteobacteria</taxon>
        <taxon>Hyphomicrobiales</taxon>
        <taxon>Methylobacteriaceae</taxon>
        <taxon>Methylorubrum</taxon>
    </lineage>
</organism>
<dbReference type="GO" id="GO:0004792">
    <property type="term" value="F:thiosulfate-cyanide sulfurtransferase activity"/>
    <property type="evidence" value="ECO:0007669"/>
    <property type="project" value="TreeGrafter"/>
</dbReference>
<dbReference type="KEGG" id="mea:Mex_2p1006"/>
<accession>C5B5R6</accession>
<evidence type="ECO:0000313" key="2">
    <source>
        <dbReference type="EMBL" id="ACS43798.1"/>
    </source>
</evidence>
<reference evidence="2 3" key="1">
    <citation type="journal article" date="2009" name="PLoS ONE">
        <title>Methylobacterium genome sequences: a reference blueprint to investigate microbial metabolism of C1 compounds from natural and industrial sources.</title>
        <authorList>
            <person name="Vuilleumier S."/>
            <person name="Chistoserdova L."/>
            <person name="Lee M.-C."/>
            <person name="Bringel F."/>
            <person name="Lajus A."/>
            <person name="Zhou Y."/>
            <person name="Gourion B."/>
            <person name="Barbe V."/>
            <person name="Chang J."/>
            <person name="Cruveiller S."/>
            <person name="Dossat C."/>
            <person name="Gillett W."/>
            <person name="Gruffaz C."/>
            <person name="Haugen E."/>
            <person name="Hourcade E."/>
            <person name="Levy R."/>
            <person name="Mangenot S."/>
            <person name="Muller E."/>
            <person name="Nadalig T."/>
            <person name="Pagni M."/>
            <person name="Penny C."/>
            <person name="Peyraud R."/>
            <person name="Robinson D.G."/>
            <person name="Roche D."/>
            <person name="Rouy Z."/>
            <person name="Saenampechek C."/>
            <person name="Salvignol G."/>
            <person name="Vallenet D."/>
            <person name="Wu Z."/>
            <person name="Marx C.J."/>
            <person name="Vorholt J.A."/>
            <person name="Olson M.V."/>
            <person name="Kaul R."/>
            <person name="Weissenbach J."/>
            <person name="Medigue C."/>
            <person name="Lidstrom M.E."/>
        </authorList>
    </citation>
    <scope>NUCLEOTIDE SEQUENCE [LARGE SCALE GENOMIC DNA]</scope>
    <source>
        <strain evidence="3">ATCC 14718 / DSM 1338 / JCM 2805 / NCIMB 9133 / AM1</strain>
    </source>
</reference>
<dbReference type="InterPro" id="IPR001763">
    <property type="entry name" value="Rhodanese-like_dom"/>
</dbReference>
<protein>
    <recommendedName>
        <fullName evidence="1">Rhodanese domain-containing protein</fullName>
    </recommendedName>
</protein>
<dbReference type="PANTHER" id="PTHR44086">
    <property type="entry name" value="THIOSULFATE SULFURTRANSFERASE RDL2, MITOCHONDRIAL-RELATED"/>
    <property type="match status" value="1"/>
</dbReference>
<dbReference type="EMBL" id="CP001511">
    <property type="protein sequence ID" value="ACS43798.1"/>
    <property type="molecule type" value="Genomic_DNA"/>
</dbReference>
<name>C5B5R6_METEA</name>
<proteinExistence type="predicted"/>
<dbReference type="PANTHER" id="PTHR44086:SF13">
    <property type="entry name" value="THIOSULFATE SULFURTRANSFERASE PSPE"/>
    <property type="match status" value="1"/>
</dbReference>
<dbReference type="AlphaFoldDB" id="C5B5R6"/>
<keyword evidence="3" id="KW-1185">Reference proteome</keyword>
<dbReference type="Gene3D" id="3.40.250.10">
    <property type="entry name" value="Rhodanese-like domain"/>
    <property type="match status" value="1"/>
</dbReference>
<dbReference type="InterPro" id="IPR036873">
    <property type="entry name" value="Rhodanese-like_dom_sf"/>
</dbReference>
<keyword evidence="2" id="KW-0614">Plasmid</keyword>
<feature type="domain" description="Rhodanese" evidence="1">
    <location>
        <begin position="34"/>
        <end position="131"/>
    </location>
</feature>
<dbReference type="SUPFAM" id="SSF52821">
    <property type="entry name" value="Rhodanese/Cell cycle control phosphatase"/>
    <property type="match status" value="1"/>
</dbReference>
<dbReference type="SMART" id="SM00450">
    <property type="entry name" value="RHOD"/>
    <property type="match status" value="1"/>
</dbReference>
<gene>
    <name evidence="2" type="ordered locus">MexAM1_META2p1006</name>
</gene>
<geneLocation type="plasmid" evidence="2 3">
    <name>megaplasmid</name>
</geneLocation>
<dbReference type="Pfam" id="PF00581">
    <property type="entry name" value="Rhodanese"/>
    <property type="match status" value="1"/>
</dbReference>